<keyword evidence="9" id="KW-0028">Amino-acid biosynthesis</keyword>
<dbReference type="GO" id="GO:0004400">
    <property type="term" value="F:histidinol-phosphate transaminase activity"/>
    <property type="evidence" value="ECO:0007669"/>
    <property type="project" value="UniProtKB-EC"/>
</dbReference>
<dbReference type="EC" id="2.6.1.9" evidence="9"/>
<keyword evidence="12" id="KW-1185">Reference proteome</keyword>
<evidence type="ECO:0000313" key="11">
    <source>
        <dbReference type="EMBL" id="MFB9885270.1"/>
    </source>
</evidence>
<dbReference type="PANTHER" id="PTHR43643:SF3">
    <property type="entry name" value="HISTIDINOL-PHOSPHATE AMINOTRANSFERASE"/>
    <property type="match status" value="1"/>
</dbReference>
<dbReference type="InterPro" id="IPR015422">
    <property type="entry name" value="PyrdxlP-dep_Trfase_small"/>
</dbReference>
<evidence type="ECO:0000256" key="9">
    <source>
        <dbReference type="HAMAP-Rule" id="MF_01023"/>
    </source>
</evidence>
<evidence type="ECO:0000256" key="6">
    <source>
        <dbReference type="ARBA" id="ARBA00022679"/>
    </source>
</evidence>
<dbReference type="InterPro" id="IPR004839">
    <property type="entry name" value="Aminotransferase_I/II_large"/>
</dbReference>
<evidence type="ECO:0000259" key="10">
    <source>
        <dbReference type="Pfam" id="PF00155"/>
    </source>
</evidence>
<protein>
    <recommendedName>
        <fullName evidence="9">Histidinol-phosphate aminotransferase</fullName>
        <ecNumber evidence="9">2.6.1.9</ecNumber>
    </recommendedName>
    <alternativeName>
        <fullName evidence="9">Imidazole acetol-phosphate transaminase</fullName>
    </alternativeName>
</protein>
<comment type="catalytic activity">
    <reaction evidence="8 9">
        <text>L-histidinol phosphate + 2-oxoglutarate = 3-(imidazol-4-yl)-2-oxopropyl phosphate + L-glutamate</text>
        <dbReference type="Rhea" id="RHEA:23744"/>
        <dbReference type="ChEBI" id="CHEBI:16810"/>
        <dbReference type="ChEBI" id="CHEBI:29985"/>
        <dbReference type="ChEBI" id="CHEBI:57766"/>
        <dbReference type="ChEBI" id="CHEBI:57980"/>
        <dbReference type="EC" id="2.6.1.9"/>
    </reaction>
</comment>
<dbReference type="Proteomes" id="UP001589628">
    <property type="component" value="Unassembled WGS sequence"/>
</dbReference>
<dbReference type="HAMAP" id="MF_01023">
    <property type="entry name" value="HisC_aminotrans_2"/>
    <property type="match status" value="1"/>
</dbReference>
<keyword evidence="7 9" id="KW-0663">Pyridoxal phosphate</keyword>
<dbReference type="InterPro" id="IPR050106">
    <property type="entry name" value="HistidinolP_aminotransfase"/>
</dbReference>
<comment type="caution">
    <text evidence="11">The sequence shown here is derived from an EMBL/GenBank/DDBJ whole genome shotgun (WGS) entry which is preliminary data.</text>
</comment>
<organism evidence="11 12">
    <name type="scientific">Balneatrix alpica</name>
    <dbReference type="NCBI Taxonomy" id="75684"/>
    <lineage>
        <taxon>Bacteria</taxon>
        <taxon>Pseudomonadati</taxon>
        <taxon>Pseudomonadota</taxon>
        <taxon>Gammaproteobacteria</taxon>
        <taxon>Oceanospirillales</taxon>
        <taxon>Balneatrichaceae</taxon>
        <taxon>Balneatrix</taxon>
    </lineage>
</organism>
<keyword evidence="5 9" id="KW-0032">Aminotransferase</keyword>
<dbReference type="InterPro" id="IPR015424">
    <property type="entry name" value="PyrdxlP-dep_Trfase"/>
</dbReference>
<keyword evidence="6 9" id="KW-0808">Transferase</keyword>
<dbReference type="InterPro" id="IPR015421">
    <property type="entry name" value="PyrdxlP-dep_Trfase_major"/>
</dbReference>
<dbReference type="SUPFAM" id="SSF53383">
    <property type="entry name" value="PLP-dependent transferases"/>
    <property type="match status" value="1"/>
</dbReference>
<dbReference type="PANTHER" id="PTHR43643">
    <property type="entry name" value="HISTIDINOL-PHOSPHATE AMINOTRANSFERASE 2"/>
    <property type="match status" value="1"/>
</dbReference>
<comment type="pathway">
    <text evidence="2 9">Amino-acid biosynthesis; L-histidine biosynthesis; L-histidine from 5-phospho-alpha-D-ribose 1-diphosphate: step 7/9.</text>
</comment>
<evidence type="ECO:0000256" key="4">
    <source>
        <dbReference type="ARBA" id="ARBA00011738"/>
    </source>
</evidence>
<comment type="similarity">
    <text evidence="3 9">Belongs to the class-II pyridoxal-phosphate-dependent aminotransferase family. Histidinol-phosphate aminotransferase subfamily.</text>
</comment>
<evidence type="ECO:0000256" key="2">
    <source>
        <dbReference type="ARBA" id="ARBA00005011"/>
    </source>
</evidence>
<dbReference type="EMBL" id="JBHLZN010000001">
    <property type="protein sequence ID" value="MFB9885270.1"/>
    <property type="molecule type" value="Genomic_DNA"/>
</dbReference>
<keyword evidence="9" id="KW-0368">Histidine biosynthesis</keyword>
<gene>
    <name evidence="9 11" type="primary">hisC</name>
    <name evidence="11" type="ORF">ACFFLH_02425</name>
</gene>
<dbReference type="PROSITE" id="PS00599">
    <property type="entry name" value="AA_TRANSFER_CLASS_2"/>
    <property type="match status" value="1"/>
</dbReference>
<dbReference type="Gene3D" id="3.40.640.10">
    <property type="entry name" value="Type I PLP-dependent aspartate aminotransferase-like (Major domain)"/>
    <property type="match status" value="1"/>
</dbReference>
<proteinExistence type="inferred from homology"/>
<comment type="subunit">
    <text evidence="4 9">Homodimer.</text>
</comment>
<dbReference type="Gene3D" id="3.90.1150.10">
    <property type="entry name" value="Aspartate Aminotransferase, domain 1"/>
    <property type="match status" value="1"/>
</dbReference>
<feature type="modified residue" description="N6-(pyridoxal phosphate)lysine" evidence="9">
    <location>
        <position position="228"/>
    </location>
</feature>
<dbReference type="NCBIfam" id="TIGR01141">
    <property type="entry name" value="hisC"/>
    <property type="match status" value="1"/>
</dbReference>
<dbReference type="InterPro" id="IPR001917">
    <property type="entry name" value="Aminotrans_II_pyridoxalP_BS"/>
</dbReference>
<evidence type="ECO:0000313" key="12">
    <source>
        <dbReference type="Proteomes" id="UP001589628"/>
    </source>
</evidence>
<evidence type="ECO:0000256" key="1">
    <source>
        <dbReference type="ARBA" id="ARBA00001933"/>
    </source>
</evidence>
<comment type="cofactor">
    <cofactor evidence="1 9">
        <name>pyridoxal 5'-phosphate</name>
        <dbReference type="ChEBI" id="CHEBI:597326"/>
    </cofactor>
</comment>
<name>A0ABV5Z8V0_9GAMM</name>
<evidence type="ECO:0000256" key="7">
    <source>
        <dbReference type="ARBA" id="ARBA00022898"/>
    </source>
</evidence>
<evidence type="ECO:0000256" key="8">
    <source>
        <dbReference type="ARBA" id="ARBA00047481"/>
    </source>
</evidence>
<reference evidence="11 12" key="1">
    <citation type="submission" date="2024-09" db="EMBL/GenBank/DDBJ databases">
        <authorList>
            <person name="Sun Q."/>
            <person name="Mori K."/>
        </authorList>
    </citation>
    <scope>NUCLEOTIDE SEQUENCE [LARGE SCALE GENOMIC DNA]</scope>
    <source>
        <strain evidence="11 12">ATCC 51285</strain>
    </source>
</reference>
<sequence>MTCDFLARANSGVQALHPYVPGKPVDELERELGIRNIVKLASNENPLGPSPKVIEAIQAALPELTRYPDGNGYILKKALADTFALPLNSLTLGNGSNDVLELLARAFAGPGDEVVYSQHAFAVYPISTQAVGAKGVQVPAKNWGHDLPAMLAAITPATKLVFVANPNNPTGTWLTRTELESFLAEVPEQVLVVLDEAYTEYVQHPDFPNGLELVQRYPNLVVTRTFSKAYGLASLRVGYAVSHPQVADILNRVRQPFNVDSLALAAAVAALADKDYLAKGVALNTAGMQQFEQGFAKLGLDYIPSVGNFVCVNVGKEAAPVYQALLREGVIVRPVANYGMPTYLRISIGLPEENQRCLDALAKVLADA</sequence>
<feature type="domain" description="Aminotransferase class I/classII large" evidence="10">
    <location>
        <begin position="36"/>
        <end position="360"/>
    </location>
</feature>
<dbReference type="InterPro" id="IPR005861">
    <property type="entry name" value="HisP_aminotrans"/>
</dbReference>
<dbReference type="Pfam" id="PF00155">
    <property type="entry name" value="Aminotran_1_2"/>
    <property type="match status" value="1"/>
</dbReference>
<evidence type="ECO:0000256" key="3">
    <source>
        <dbReference type="ARBA" id="ARBA00007970"/>
    </source>
</evidence>
<dbReference type="CDD" id="cd00609">
    <property type="entry name" value="AAT_like"/>
    <property type="match status" value="1"/>
</dbReference>
<accession>A0ABV5Z8V0</accession>
<dbReference type="RefSeq" id="WP_027313142.1">
    <property type="nucleotide sequence ID" value="NZ_JBHLZN010000001.1"/>
</dbReference>
<evidence type="ECO:0000256" key="5">
    <source>
        <dbReference type="ARBA" id="ARBA00022576"/>
    </source>
</evidence>